<evidence type="ECO:0000313" key="2">
    <source>
        <dbReference type="Proteomes" id="UP000620559"/>
    </source>
</evidence>
<sequence>MTDTVLSIQNPDIHKIYIHRLLNQLTNDYKNIKSETKKIASLLSQSDDEFTPLEELELLTVDIRGYASQILVTDQVKNKQQAVEKLHSLAVINIPAIALFYLETGDDYPYTKAYIRTLDYMRSLLVEYLVN</sequence>
<accession>A0A8J7K074</accession>
<protein>
    <submittedName>
        <fullName evidence="1">Uncharacterized protein</fullName>
    </submittedName>
</protein>
<reference evidence="1" key="1">
    <citation type="submission" date="2020-10" db="EMBL/GenBank/DDBJ databases">
        <authorList>
            <person name="Castelo-Branco R."/>
            <person name="Eusebio N."/>
            <person name="Adriana R."/>
            <person name="Vieira A."/>
            <person name="Brugerolle De Fraissinette N."/>
            <person name="Rezende De Castro R."/>
            <person name="Schneider M.P."/>
            <person name="Vasconcelos V."/>
            <person name="Leao P.N."/>
        </authorList>
    </citation>
    <scope>NUCLEOTIDE SEQUENCE</scope>
    <source>
        <strain evidence="1">LEGE 06105</strain>
    </source>
</reference>
<keyword evidence="2" id="KW-1185">Reference proteome</keyword>
<dbReference type="AlphaFoldDB" id="A0A8J7K074"/>
<comment type="caution">
    <text evidence="1">The sequence shown here is derived from an EMBL/GenBank/DDBJ whole genome shotgun (WGS) entry which is preliminary data.</text>
</comment>
<gene>
    <name evidence="1" type="ORF">IQ247_11970</name>
</gene>
<organism evidence="1 2">
    <name type="scientific">Plectonema cf. radiosum LEGE 06105</name>
    <dbReference type="NCBI Taxonomy" id="945769"/>
    <lineage>
        <taxon>Bacteria</taxon>
        <taxon>Bacillati</taxon>
        <taxon>Cyanobacteriota</taxon>
        <taxon>Cyanophyceae</taxon>
        <taxon>Oscillatoriophycideae</taxon>
        <taxon>Oscillatoriales</taxon>
        <taxon>Microcoleaceae</taxon>
        <taxon>Plectonema</taxon>
    </lineage>
</organism>
<name>A0A8J7K074_9CYAN</name>
<dbReference type="Proteomes" id="UP000620559">
    <property type="component" value="Unassembled WGS sequence"/>
</dbReference>
<dbReference type="EMBL" id="JADEWL010000031">
    <property type="protein sequence ID" value="MBE9213376.1"/>
    <property type="molecule type" value="Genomic_DNA"/>
</dbReference>
<evidence type="ECO:0000313" key="1">
    <source>
        <dbReference type="EMBL" id="MBE9213376.1"/>
    </source>
</evidence>
<proteinExistence type="predicted"/>